<dbReference type="PANTHER" id="PTHR24243:SF208">
    <property type="entry name" value="PYROKININ-1 RECEPTOR"/>
    <property type="match status" value="1"/>
</dbReference>
<evidence type="ECO:0000256" key="6">
    <source>
        <dbReference type="ARBA" id="ARBA00023040"/>
    </source>
</evidence>
<protein>
    <recommendedName>
        <fullName evidence="14">G-protein coupled receptors family 1 profile domain-containing protein</fullName>
    </recommendedName>
</protein>
<keyword evidence="4 12" id="KW-0812">Transmembrane</keyword>
<evidence type="ECO:0000256" key="1">
    <source>
        <dbReference type="ARBA" id="ARBA00004651"/>
    </source>
</evidence>
<comment type="caution">
    <text evidence="15">The sequence shown here is derived from an EMBL/GenBank/DDBJ whole genome shotgun (WGS) entry which is preliminary data.</text>
</comment>
<keyword evidence="3" id="KW-1003">Cell membrane</keyword>
<dbReference type="InterPro" id="IPR000276">
    <property type="entry name" value="GPCR_Rhodpsn"/>
</dbReference>
<keyword evidence="16" id="KW-1185">Reference proteome</keyword>
<comment type="similarity">
    <text evidence="2 12">Belongs to the G-protein coupled receptor 1 family.</text>
</comment>
<proteinExistence type="inferred from homology"/>
<dbReference type="PROSITE" id="PS50262">
    <property type="entry name" value="G_PROTEIN_RECEP_F1_2"/>
    <property type="match status" value="1"/>
</dbReference>
<feature type="transmembrane region" description="Helical" evidence="13">
    <location>
        <begin position="250"/>
        <end position="272"/>
    </location>
</feature>
<evidence type="ECO:0000256" key="2">
    <source>
        <dbReference type="ARBA" id="ARBA00010663"/>
    </source>
</evidence>
<reference evidence="15" key="2">
    <citation type="submission" date="2017-10" db="EMBL/GenBank/DDBJ databases">
        <title>Ladona fulva Genome sequencing and assembly.</title>
        <authorList>
            <person name="Murali S."/>
            <person name="Richards S."/>
            <person name="Bandaranaike D."/>
            <person name="Bellair M."/>
            <person name="Blankenburg K."/>
            <person name="Chao H."/>
            <person name="Dinh H."/>
            <person name="Doddapaneni H."/>
            <person name="Dugan-Rocha S."/>
            <person name="Elkadiri S."/>
            <person name="Gnanaolivu R."/>
            <person name="Hernandez B."/>
            <person name="Skinner E."/>
            <person name="Javaid M."/>
            <person name="Lee S."/>
            <person name="Li M."/>
            <person name="Ming W."/>
            <person name="Munidasa M."/>
            <person name="Muniz J."/>
            <person name="Nguyen L."/>
            <person name="Hughes D."/>
            <person name="Osuji N."/>
            <person name="Pu L.-L."/>
            <person name="Puazo M."/>
            <person name="Qu C."/>
            <person name="Quiroz J."/>
            <person name="Raj R."/>
            <person name="Weissenberger G."/>
            <person name="Xin Y."/>
            <person name="Zou X."/>
            <person name="Han Y."/>
            <person name="Worley K."/>
            <person name="Muzny D."/>
            <person name="Gibbs R."/>
        </authorList>
    </citation>
    <scope>NUCLEOTIDE SEQUENCE</scope>
    <source>
        <strain evidence="15">Sampled in the wild</strain>
    </source>
</reference>
<organism evidence="15 16">
    <name type="scientific">Ladona fulva</name>
    <name type="common">Scarce chaser dragonfly</name>
    <name type="synonym">Libellula fulva</name>
    <dbReference type="NCBI Taxonomy" id="123851"/>
    <lineage>
        <taxon>Eukaryota</taxon>
        <taxon>Metazoa</taxon>
        <taxon>Ecdysozoa</taxon>
        <taxon>Arthropoda</taxon>
        <taxon>Hexapoda</taxon>
        <taxon>Insecta</taxon>
        <taxon>Pterygota</taxon>
        <taxon>Palaeoptera</taxon>
        <taxon>Odonata</taxon>
        <taxon>Epiprocta</taxon>
        <taxon>Anisoptera</taxon>
        <taxon>Libelluloidea</taxon>
        <taxon>Libellulidae</taxon>
        <taxon>Ladona</taxon>
    </lineage>
</organism>
<evidence type="ECO:0000256" key="5">
    <source>
        <dbReference type="ARBA" id="ARBA00022989"/>
    </source>
</evidence>
<dbReference type="PROSITE" id="PS00237">
    <property type="entry name" value="G_PROTEIN_RECEP_F1_1"/>
    <property type="match status" value="1"/>
</dbReference>
<keyword evidence="6 12" id="KW-0297">G-protein coupled receptor</keyword>
<dbReference type="GO" id="GO:0001607">
    <property type="term" value="F:neuromedin U receptor activity"/>
    <property type="evidence" value="ECO:0007669"/>
    <property type="project" value="InterPro"/>
</dbReference>
<dbReference type="Pfam" id="PF00001">
    <property type="entry name" value="7tm_1"/>
    <property type="match status" value="1"/>
</dbReference>
<evidence type="ECO:0000259" key="14">
    <source>
        <dbReference type="PROSITE" id="PS50262"/>
    </source>
</evidence>
<feature type="domain" description="G-protein coupled receptors family 1 profile" evidence="14">
    <location>
        <begin position="96"/>
        <end position="394"/>
    </location>
</feature>
<evidence type="ECO:0000313" key="15">
    <source>
        <dbReference type="EMBL" id="KAG8230763.1"/>
    </source>
</evidence>
<dbReference type="EMBL" id="KZ308510">
    <property type="protein sequence ID" value="KAG8230763.1"/>
    <property type="molecule type" value="Genomic_DNA"/>
</dbReference>
<keyword evidence="5 13" id="KW-1133">Transmembrane helix</keyword>
<feature type="transmembrane region" description="Helical" evidence="13">
    <location>
        <begin position="78"/>
        <end position="104"/>
    </location>
</feature>
<dbReference type="SUPFAM" id="SSF81321">
    <property type="entry name" value="Family A G protein-coupled receptor-like"/>
    <property type="match status" value="1"/>
</dbReference>
<evidence type="ECO:0000256" key="9">
    <source>
        <dbReference type="ARBA" id="ARBA00023170"/>
    </source>
</evidence>
<evidence type="ECO:0000256" key="8">
    <source>
        <dbReference type="ARBA" id="ARBA00023157"/>
    </source>
</evidence>
<reference evidence="15" key="1">
    <citation type="submission" date="2013-04" db="EMBL/GenBank/DDBJ databases">
        <authorList>
            <person name="Qu J."/>
            <person name="Murali S.C."/>
            <person name="Bandaranaike D."/>
            <person name="Bellair M."/>
            <person name="Blankenburg K."/>
            <person name="Chao H."/>
            <person name="Dinh H."/>
            <person name="Doddapaneni H."/>
            <person name="Downs B."/>
            <person name="Dugan-Rocha S."/>
            <person name="Elkadiri S."/>
            <person name="Gnanaolivu R.D."/>
            <person name="Hernandez B."/>
            <person name="Javaid M."/>
            <person name="Jayaseelan J.C."/>
            <person name="Lee S."/>
            <person name="Li M."/>
            <person name="Ming W."/>
            <person name="Munidasa M."/>
            <person name="Muniz J."/>
            <person name="Nguyen L."/>
            <person name="Ongeri F."/>
            <person name="Osuji N."/>
            <person name="Pu L.-L."/>
            <person name="Puazo M."/>
            <person name="Qu C."/>
            <person name="Quiroz J."/>
            <person name="Raj R."/>
            <person name="Weissenberger G."/>
            <person name="Xin Y."/>
            <person name="Zou X."/>
            <person name="Han Y."/>
            <person name="Richards S."/>
            <person name="Worley K."/>
            <person name="Muzny D."/>
            <person name="Gibbs R."/>
        </authorList>
    </citation>
    <scope>NUCLEOTIDE SEQUENCE</scope>
    <source>
        <strain evidence="15">Sampled in the wild</strain>
    </source>
</reference>
<feature type="transmembrane region" description="Helical" evidence="13">
    <location>
        <begin position="197"/>
        <end position="217"/>
    </location>
</feature>
<dbReference type="Proteomes" id="UP000792457">
    <property type="component" value="Unassembled WGS sequence"/>
</dbReference>
<keyword evidence="11 12" id="KW-0807">Transducer</keyword>
<feature type="transmembrane region" description="Helical" evidence="13">
    <location>
        <begin position="154"/>
        <end position="176"/>
    </location>
</feature>
<evidence type="ECO:0000256" key="12">
    <source>
        <dbReference type="RuleBase" id="RU000688"/>
    </source>
</evidence>
<dbReference type="GO" id="GO:0005886">
    <property type="term" value="C:plasma membrane"/>
    <property type="evidence" value="ECO:0007669"/>
    <property type="project" value="UniProtKB-SubCell"/>
</dbReference>
<evidence type="ECO:0000256" key="4">
    <source>
        <dbReference type="ARBA" id="ARBA00022692"/>
    </source>
</evidence>
<dbReference type="PRINTS" id="PR00237">
    <property type="entry name" value="GPCRRHODOPSN"/>
</dbReference>
<dbReference type="InterPro" id="IPR017452">
    <property type="entry name" value="GPCR_Rhodpsn_7TM"/>
</dbReference>
<evidence type="ECO:0000256" key="11">
    <source>
        <dbReference type="ARBA" id="ARBA00023224"/>
    </source>
</evidence>
<comment type="subcellular location">
    <subcellularLocation>
        <location evidence="1">Cell membrane</location>
        <topology evidence="1">Multi-pass membrane protein</topology>
    </subcellularLocation>
</comment>
<dbReference type="CDD" id="cd15134">
    <property type="entry name" value="7tmA_capaR"/>
    <property type="match status" value="1"/>
</dbReference>
<feature type="transmembrane region" description="Helical" evidence="13">
    <location>
        <begin position="116"/>
        <end position="134"/>
    </location>
</feature>
<feature type="transmembrane region" description="Helical" evidence="13">
    <location>
        <begin position="371"/>
        <end position="393"/>
    </location>
</feature>
<dbReference type="PANTHER" id="PTHR24243">
    <property type="entry name" value="G-PROTEIN COUPLED RECEPTOR"/>
    <property type="match status" value="1"/>
</dbReference>
<name>A0A8K0P392_LADFU</name>
<accession>A0A8K0P392</accession>
<dbReference type="Gene3D" id="1.20.1070.10">
    <property type="entry name" value="Rhodopsin 7-helix transmembrane proteins"/>
    <property type="match status" value="1"/>
</dbReference>
<gene>
    <name evidence="15" type="ORF">J437_LFUL008845</name>
</gene>
<evidence type="ECO:0000256" key="7">
    <source>
        <dbReference type="ARBA" id="ARBA00023136"/>
    </source>
</evidence>
<evidence type="ECO:0000256" key="3">
    <source>
        <dbReference type="ARBA" id="ARBA00022475"/>
    </source>
</evidence>
<dbReference type="OrthoDB" id="5950040at2759"/>
<sequence>MYSRLMFRVASASAVVLIEARTIPTDFFTKTGDKVAEETTTAIPEDSEDESHPTLSATIPMNQNATSKWGPKRDSLSVVIPMTIIYALIFISGIIGNVSTCVVIARNRSMHTATNYYLFSLAISDLLLLVSGLPPEMCYIWSNYPYVFGEYVCIATGFAAETSANATVLTITAFTVERYVAICHPFLSHTLSRLSRAVKLIIGVWVVALCLAVPQALGFGVVYEKSPDGHVLGEEYRVCGLKRVVIPHAFEISTCLFFLTPMTLISVLYMLIGVQLRRSTMMNREGSAIRNSLPGEETTGDVILPTTDGCGSCNRESRKNFSKNSQTKATKHVVKMLAAVVVAFFICWAPFHAQRLLAIYGKRDETNVITAYQTLTYVSGVLYYLSTTVNPLLYNIMSHKFRKAFKVRIDKQN</sequence>
<keyword evidence="7 13" id="KW-0472">Membrane</keyword>
<evidence type="ECO:0000256" key="13">
    <source>
        <dbReference type="SAM" id="Phobius"/>
    </source>
</evidence>
<dbReference type="AlphaFoldDB" id="A0A8K0P392"/>
<evidence type="ECO:0000313" key="16">
    <source>
        <dbReference type="Proteomes" id="UP000792457"/>
    </source>
</evidence>
<keyword evidence="9 12" id="KW-0675">Receptor</keyword>
<keyword evidence="8" id="KW-1015">Disulfide bond</keyword>
<keyword evidence="10" id="KW-0325">Glycoprotein</keyword>
<dbReference type="PRINTS" id="PR01565">
    <property type="entry name" value="NEUROMEDINUR"/>
</dbReference>
<evidence type="ECO:0000256" key="10">
    <source>
        <dbReference type="ARBA" id="ARBA00023180"/>
    </source>
</evidence>
<feature type="transmembrane region" description="Helical" evidence="13">
    <location>
        <begin position="333"/>
        <end position="351"/>
    </location>
</feature>
<dbReference type="InterPro" id="IPR005390">
    <property type="entry name" value="NeuromedU_rcpt"/>
</dbReference>